<evidence type="ECO:0000313" key="6">
    <source>
        <dbReference type="EMBL" id="PWN56358.1"/>
    </source>
</evidence>
<evidence type="ECO:0000256" key="3">
    <source>
        <dbReference type="ARBA" id="ARBA00023295"/>
    </source>
</evidence>
<comment type="caution">
    <text evidence="6">The sequence shown here is derived from an EMBL/GenBank/DDBJ whole genome shotgun (WGS) entry which is preliminary data.</text>
</comment>
<evidence type="ECO:0000256" key="1">
    <source>
        <dbReference type="ARBA" id="ARBA00022729"/>
    </source>
</evidence>
<dbReference type="GO" id="GO:0009986">
    <property type="term" value="C:cell surface"/>
    <property type="evidence" value="ECO:0007669"/>
    <property type="project" value="TreeGrafter"/>
</dbReference>
<proteinExistence type="inferred from homology"/>
<gene>
    <name evidence="6" type="ORF">DEH80_05825</name>
</gene>
<dbReference type="PANTHER" id="PTHR31297">
    <property type="entry name" value="GLUCAN ENDO-1,6-BETA-GLUCOSIDASE B"/>
    <property type="match status" value="1"/>
</dbReference>
<organism evidence="6 7">
    <name type="scientific">Abyssibacter profundi</name>
    <dbReference type="NCBI Taxonomy" id="2182787"/>
    <lineage>
        <taxon>Bacteria</taxon>
        <taxon>Pseudomonadati</taxon>
        <taxon>Pseudomonadota</taxon>
        <taxon>Gammaproteobacteria</taxon>
        <taxon>Chromatiales</taxon>
        <taxon>Oceanococcaceae</taxon>
        <taxon>Abyssibacter</taxon>
    </lineage>
</organism>
<feature type="domain" description="Glycoside hydrolase family 5" evidence="5">
    <location>
        <begin position="95"/>
        <end position="376"/>
    </location>
</feature>
<dbReference type="InterPro" id="IPR050386">
    <property type="entry name" value="Glycosyl_hydrolase_5"/>
</dbReference>
<dbReference type="SUPFAM" id="SSF51445">
    <property type="entry name" value="(Trans)glycosidases"/>
    <property type="match status" value="1"/>
</dbReference>
<dbReference type="EMBL" id="QEQK01000005">
    <property type="protein sequence ID" value="PWN56358.1"/>
    <property type="molecule type" value="Genomic_DNA"/>
</dbReference>
<evidence type="ECO:0000256" key="4">
    <source>
        <dbReference type="RuleBase" id="RU361153"/>
    </source>
</evidence>
<reference evidence="6 7" key="1">
    <citation type="submission" date="2018-05" db="EMBL/GenBank/DDBJ databases">
        <title>Abyssibacter profundi OUC007T gen. nov., sp. nov, a marine bacterium isolated from seawater of the Mariana Trench.</title>
        <authorList>
            <person name="Zhou S."/>
        </authorList>
    </citation>
    <scope>NUCLEOTIDE SEQUENCE [LARGE SCALE GENOMIC DNA]</scope>
    <source>
        <strain evidence="6 7">OUC007</strain>
    </source>
</reference>
<protein>
    <recommendedName>
        <fullName evidence="5">Glycoside hydrolase family 5 domain-containing protein</fullName>
    </recommendedName>
</protein>
<sequence length="402" mass="44927">MLCTMPWSRKPVCCSPVPRIRMLFHRPRRSPHRFCHWIVLLLGAASLVGCDRWRADTAPSPALVAALAQGVNLSHWWTGPAPNAVIRSAHAMSPQDLAAVRAQGFGHVRLPIEPMRIFDPARPSVLLQDRLSNLRADLDRIIAADLAVILAIQMDSAAKQRLFASGGKASVLAAQWAQLASQLSDLPVDRLVFEILNEPEIDNPWAWAPMQRQLLETIRGEAPRHTVLVSGAHYSDPVDLAMLAPLPDRNVIYGFHFYTPHNFTHQGADWGWEMWQRMRDLPYPSSLDAVADAAERADPGARPHVEHYGRQRWTRDKLAAQIELVAQWAGQYDLVVQCTEFGVIQQAPASDRARWLRDARGLIEGAGFGWTVWDLTGTFAIANRDQGQLRFDPQALEALAAR</sequence>
<evidence type="ECO:0000313" key="7">
    <source>
        <dbReference type="Proteomes" id="UP000251800"/>
    </source>
</evidence>
<dbReference type="GO" id="GO:0005576">
    <property type="term" value="C:extracellular region"/>
    <property type="evidence" value="ECO:0007669"/>
    <property type="project" value="TreeGrafter"/>
</dbReference>
<evidence type="ECO:0000259" key="5">
    <source>
        <dbReference type="Pfam" id="PF00150"/>
    </source>
</evidence>
<comment type="similarity">
    <text evidence="4">Belongs to the glycosyl hydrolase 5 (cellulase A) family.</text>
</comment>
<dbReference type="Gene3D" id="3.20.20.80">
    <property type="entry name" value="Glycosidases"/>
    <property type="match status" value="1"/>
</dbReference>
<keyword evidence="2 4" id="KW-0378">Hydrolase</keyword>
<dbReference type="OrthoDB" id="9800955at2"/>
<dbReference type="InterPro" id="IPR017853">
    <property type="entry name" value="GH"/>
</dbReference>
<accession>A0A363ULQ0</accession>
<keyword evidence="1" id="KW-0732">Signal</keyword>
<dbReference type="GO" id="GO:0009251">
    <property type="term" value="P:glucan catabolic process"/>
    <property type="evidence" value="ECO:0007669"/>
    <property type="project" value="TreeGrafter"/>
</dbReference>
<dbReference type="PANTHER" id="PTHR31297:SF17">
    <property type="entry name" value="ENDOGLUCANASE"/>
    <property type="match status" value="1"/>
</dbReference>
<name>A0A363ULQ0_9GAMM</name>
<keyword evidence="3 4" id="KW-0326">Glycosidase</keyword>
<dbReference type="GO" id="GO:0008422">
    <property type="term" value="F:beta-glucosidase activity"/>
    <property type="evidence" value="ECO:0007669"/>
    <property type="project" value="TreeGrafter"/>
</dbReference>
<evidence type="ECO:0000256" key="2">
    <source>
        <dbReference type="ARBA" id="ARBA00022801"/>
    </source>
</evidence>
<dbReference type="AlphaFoldDB" id="A0A363ULQ0"/>
<keyword evidence="7" id="KW-1185">Reference proteome</keyword>
<dbReference type="InterPro" id="IPR001547">
    <property type="entry name" value="Glyco_hydro_5"/>
</dbReference>
<dbReference type="Proteomes" id="UP000251800">
    <property type="component" value="Unassembled WGS sequence"/>
</dbReference>
<dbReference type="Pfam" id="PF00150">
    <property type="entry name" value="Cellulase"/>
    <property type="match status" value="1"/>
</dbReference>